<dbReference type="InterPro" id="IPR023772">
    <property type="entry name" value="DNA-bd_HTH_TetR-type_CS"/>
</dbReference>
<evidence type="ECO:0000256" key="2">
    <source>
        <dbReference type="ARBA" id="ARBA00023125"/>
    </source>
</evidence>
<dbReference type="EMBL" id="BOMI01000114">
    <property type="protein sequence ID" value="GID77091.1"/>
    <property type="molecule type" value="Genomic_DNA"/>
</dbReference>
<keyword evidence="3" id="KW-0804">Transcription</keyword>
<name>A0ABQ3YAR2_9ACTN</name>
<dbReference type="PANTHER" id="PTHR30055">
    <property type="entry name" value="HTH-TYPE TRANSCRIPTIONAL REGULATOR RUTR"/>
    <property type="match status" value="1"/>
</dbReference>
<dbReference type="SUPFAM" id="SSF46689">
    <property type="entry name" value="Homeodomain-like"/>
    <property type="match status" value="1"/>
</dbReference>
<dbReference type="InterPro" id="IPR050109">
    <property type="entry name" value="HTH-type_TetR-like_transc_reg"/>
</dbReference>
<keyword evidence="7" id="KW-1185">Reference proteome</keyword>
<proteinExistence type="predicted"/>
<keyword evidence="1" id="KW-0805">Transcription regulation</keyword>
<dbReference type="PROSITE" id="PS01081">
    <property type="entry name" value="HTH_TETR_1"/>
    <property type="match status" value="1"/>
</dbReference>
<dbReference type="Pfam" id="PF17754">
    <property type="entry name" value="TetR_C_14"/>
    <property type="match status" value="1"/>
</dbReference>
<evidence type="ECO:0000259" key="5">
    <source>
        <dbReference type="PROSITE" id="PS50977"/>
    </source>
</evidence>
<dbReference type="Gene3D" id="1.10.357.10">
    <property type="entry name" value="Tetracycline Repressor, domain 2"/>
    <property type="match status" value="1"/>
</dbReference>
<evidence type="ECO:0000256" key="1">
    <source>
        <dbReference type="ARBA" id="ARBA00023015"/>
    </source>
</evidence>
<dbReference type="PRINTS" id="PR00455">
    <property type="entry name" value="HTHTETR"/>
</dbReference>
<gene>
    <name evidence="6" type="ORF">Ade02nite_57320</name>
</gene>
<evidence type="ECO:0000256" key="4">
    <source>
        <dbReference type="PROSITE-ProRule" id="PRU00335"/>
    </source>
</evidence>
<dbReference type="PANTHER" id="PTHR30055:SF238">
    <property type="entry name" value="MYCOFACTOCIN BIOSYNTHESIS TRANSCRIPTIONAL REGULATOR MFTR-RELATED"/>
    <property type="match status" value="1"/>
</dbReference>
<feature type="DNA-binding region" description="H-T-H motif" evidence="4">
    <location>
        <begin position="26"/>
        <end position="45"/>
    </location>
</feature>
<dbReference type="Pfam" id="PF00440">
    <property type="entry name" value="TetR_N"/>
    <property type="match status" value="1"/>
</dbReference>
<accession>A0ABQ3YAR2</accession>
<protein>
    <recommendedName>
        <fullName evidence="5">HTH tetR-type domain-containing protein</fullName>
    </recommendedName>
</protein>
<dbReference type="PROSITE" id="PS50977">
    <property type="entry name" value="HTH_TETR_2"/>
    <property type="match status" value="1"/>
</dbReference>
<evidence type="ECO:0000256" key="3">
    <source>
        <dbReference type="ARBA" id="ARBA00023163"/>
    </source>
</evidence>
<keyword evidence="2 4" id="KW-0238">DNA-binding</keyword>
<dbReference type="Proteomes" id="UP000609879">
    <property type="component" value="Unassembled WGS sequence"/>
</dbReference>
<organism evidence="6 7">
    <name type="scientific">Paractinoplanes deccanensis</name>
    <dbReference type="NCBI Taxonomy" id="113561"/>
    <lineage>
        <taxon>Bacteria</taxon>
        <taxon>Bacillati</taxon>
        <taxon>Actinomycetota</taxon>
        <taxon>Actinomycetes</taxon>
        <taxon>Micromonosporales</taxon>
        <taxon>Micromonosporaceae</taxon>
        <taxon>Paractinoplanes</taxon>
    </lineage>
</organism>
<sequence length="186" mass="20047">MRETIRAELTAAAMKSIGEVGFAATTASAIAAAVGVTERTFFRYFATKEDAVLQPIEALGPSIADELRRRPAGESPLRALRVAFEVAVASVTADPATMATVMRLNRSEPALRRRHLQQQDLWVAALAEAQGERLGLPGDSPALRMQCAVMMLAWEKALVACYGLDDFARAGEELDIALGELRSFVA</sequence>
<evidence type="ECO:0000313" key="6">
    <source>
        <dbReference type="EMBL" id="GID77091.1"/>
    </source>
</evidence>
<comment type="caution">
    <text evidence="6">The sequence shown here is derived from an EMBL/GenBank/DDBJ whole genome shotgun (WGS) entry which is preliminary data.</text>
</comment>
<evidence type="ECO:0000313" key="7">
    <source>
        <dbReference type="Proteomes" id="UP000609879"/>
    </source>
</evidence>
<dbReference type="InterPro" id="IPR009057">
    <property type="entry name" value="Homeodomain-like_sf"/>
</dbReference>
<dbReference type="InterPro" id="IPR001647">
    <property type="entry name" value="HTH_TetR"/>
</dbReference>
<dbReference type="InterPro" id="IPR041347">
    <property type="entry name" value="MftR_C"/>
</dbReference>
<dbReference type="Gene3D" id="1.10.10.60">
    <property type="entry name" value="Homeodomain-like"/>
    <property type="match status" value="1"/>
</dbReference>
<reference evidence="6 7" key="1">
    <citation type="submission" date="2021-01" db="EMBL/GenBank/DDBJ databases">
        <title>Whole genome shotgun sequence of Actinoplanes deccanensis NBRC 13994.</title>
        <authorList>
            <person name="Komaki H."/>
            <person name="Tamura T."/>
        </authorList>
    </citation>
    <scope>NUCLEOTIDE SEQUENCE [LARGE SCALE GENOMIC DNA]</scope>
    <source>
        <strain evidence="6 7">NBRC 13994</strain>
    </source>
</reference>
<feature type="domain" description="HTH tetR-type" evidence="5">
    <location>
        <begin position="3"/>
        <end position="63"/>
    </location>
</feature>